<keyword evidence="7 12" id="KW-0997">Cell inner membrane</keyword>
<dbReference type="InterPro" id="IPR052075">
    <property type="entry name" value="Heme_exporter_D"/>
</dbReference>
<accession>A0ABV7WU20</accession>
<evidence type="ECO:0000256" key="2">
    <source>
        <dbReference type="ARBA" id="ARBA00004377"/>
    </source>
</evidence>
<keyword evidence="5 12" id="KW-0813">Transport</keyword>
<evidence type="ECO:0000256" key="1">
    <source>
        <dbReference type="ARBA" id="ARBA00002442"/>
    </source>
</evidence>
<keyword evidence="14" id="KW-1185">Reference proteome</keyword>
<dbReference type="Proteomes" id="UP001595710">
    <property type="component" value="Unassembled WGS sequence"/>
</dbReference>
<keyword evidence="6 12" id="KW-1003">Cell membrane</keyword>
<dbReference type="PANTHER" id="PTHR37531:SF1">
    <property type="entry name" value="HEME EXPORTER PROTEIN D"/>
    <property type="match status" value="1"/>
</dbReference>
<reference evidence="14" key="1">
    <citation type="journal article" date="2019" name="Int. J. Syst. Evol. Microbiol.">
        <title>The Global Catalogue of Microorganisms (GCM) 10K type strain sequencing project: providing services to taxonomists for standard genome sequencing and annotation.</title>
        <authorList>
            <consortium name="The Broad Institute Genomics Platform"/>
            <consortium name="The Broad Institute Genome Sequencing Center for Infectious Disease"/>
            <person name="Wu L."/>
            <person name="Ma J."/>
        </authorList>
    </citation>
    <scope>NUCLEOTIDE SEQUENCE [LARGE SCALE GENOMIC DNA]</scope>
    <source>
        <strain evidence="14">CECT 8288</strain>
    </source>
</reference>
<evidence type="ECO:0000256" key="5">
    <source>
        <dbReference type="ARBA" id="ARBA00022448"/>
    </source>
</evidence>
<evidence type="ECO:0000256" key="3">
    <source>
        <dbReference type="ARBA" id="ARBA00008741"/>
    </source>
</evidence>
<comment type="similarity">
    <text evidence="3 12">Belongs to the CcmD/CycX/HelD family.</text>
</comment>
<evidence type="ECO:0000256" key="12">
    <source>
        <dbReference type="RuleBase" id="RU363101"/>
    </source>
</evidence>
<comment type="subcellular location">
    <subcellularLocation>
        <location evidence="2 12">Cell inner membrane</location>
        <topology evidence="2 12">Single-pass membrane protein</topology>
    </subcellularLocation>
</comment>
<keyword evidence="9 12" id="KW-0201">Cytochrome c-type biogenesis</keyword>
<feature type="transmembrane region" description="Helical" evidence="12">
    <location>
        <begin position="20"/>
        <end position="40"/>
    </location>
</feature>
<keyword evidence="8 12" id="KW-0812">Transmembrane</keyword>
<protein>
    <recommendedName>
        <fullName evidence="4 12">Heme exporter protein D</fullName>
    </recommendedName>
</protein>
<comment type="function">
    <text evidence="1 12">Required for the export of heme to the periplasm for the biogenesis of c-type cytochromes.</text>
</comment>
<evidence type="ECO:0000256" key="10">
    <source>
        <dbReference type="ARBA" id="ARBA00022989"/>
    </source>
</evidence>
<organism evidence="13 14">
    <name type="scientific">Reinekea marina</name>
    <dbReference type="NCBI Taxonomy" id="1310421"/>
    <lineage>
        <taxon>Bacteria</taxon>
        <taxon>Pseudomonadati</taxon>
        <taxon>Pseudomonadota</taxon>
        <taxon>Gammaproteobacteria</taxon>
        <taxon>Oceanospirillales</taxon>
        <taxon>Saccharospirillaceae</taxon>
        <taxon>Reinekea</taxon>
    </lineage>
</organism>
<evidence type="ECO:0000256" key="7">
    <source>
        <dbReference type="ARBA" id="ARBA00022519"/>
    </source>
</evidence>
<keyword evidence="11 12" id="KW-0472">Membrane</keyword>
<dbReference type="Pfam" id="PF04995">
    <property type="entry name" value="CcmD"/>
    <property type="match status" value="1"/>
</dbReference>
<name>A0ABV7WU20_9GAMM</name>
<evidence type="ECO:0000256" key="4">
    <source>
        <dbReference type="ARBA" id="ARBA00016461"/>
    </source>
</evidence>
<evidence type="ECO:0000256" key="6">
    <source>
        <dbReference type="ARBA" id="ARBA00022475"/>
    </source>
</evidence>
<sequence length="57" mass="6652">MAFESLSEFINMGGHGLYVWAAYAIGGAVITFNLLSPRLYRKKLIKDHQRRQRREQL</sequence>
<evidence type="ECO:0000256" key="9">
    <source>
        <dbReference type="ARBA" id="ARBA00022748"/>
    </source>
</evidence>
<evidence type="ECO:0000256" key="8">
    <source>
        <dbReference type="ARBA" id="ARBA00022692"/>
    </source>
</evidence>
<evidence type="ECO:0000313" key="13">
    <source>
        <dbReference type="EMBL" id="MFC3702331.1"/>
    </source>
</evidence>
<dbReference type="EMBL" id="JBHRYN010000012">
    <property type="protein sequence ID" value="MFC3702331.1"/>
    <property type="molecule type" value="Genomic_DNA"/>
</dbReference>
<comment type="caution">
    <text evidence="13">The sequence shown here is derived from an EMBL/GenBank/DDBJ whole genome shotgun (WGS) entry which is preliminary data.</text>
</comment>
<proteinExistence type="inferred from homology"/>
<dbReference type="RefSeq" id="WP_290281357.1">
    <property type="nucleotide sequence ID" value="NZ_JAUFQI010000001.1"/>
</dbReference>
<keyword evidence="10 12" id="KW-1133">Transmembrane helix</keyword>
<evidence type="ECO:0000256" key="11">
    <source>
        <dbReference type="ARBA" id="ARBA00023136"/>
    </source>
</evidence>
<dbReference type="PANTHER" id="PTHR37531">
    <property type="entry name" value="HEME EXPORTER PROTEIN D"/>
    <property type="match status" value="1"/>
</dbReference>
<evidence type="ECO:0000313" key="14">
    <source>
        <dbReference type="Proteomes" id="UP001595710"/>
    </source>
</evidence>
<dbReference type="NCBIfam" id="TIGR03141">
    <property type="entry name" value="cytochro_ccmD"/>
    <property type="match status" value="1"/>
</dbReference>
<dbReference type="InterPro" id="IPR007078">
    <property type="entry name" value="Haem_export_protD_CcmD"/>
</dbReference>
<gene>
    <name evidence="13" type="primary">ccmD</name>
    <name evidence="13" type="ORF">ACFOND_11830</name>
</gene>